<evidence type="ECO:0000256" key="1">
    <source>
        <dbReference type="SAM" id="MobiDB-lite"/>
    </source>
</evidence>
<keyword evidence="2" id="KW-0812">Transmembrane</keyword>
<proteinExistence type="predicted"/>
<feature type="transmembrane region" description="Helical" evidence="2">
    <location>
        <begin position="23"/>
        <end position="46"/>
    </location>
</feature>
<dbReference type="AlphaFoldDB" id="A0A1F8EVV1"/>
<dbReference type="EMBL" id="MGJJ01000019">
    <property type="protein sequence ID" value="OGN04995.1"/>
    <property type="molecule type" value="Genomic_DNA"/>
</dbReference>
<sequence length="297" mass="32793">MRPADIKTIRERSDFGRRARRPFIFWLAAVGALALAASAVHILFFADILRIQTVSISENGRISESSDGKAILAAINSVLEEKKIGFLKIAENILFFDRSATEKQLSEDLLFIKNIKINKLFPHGLAVEFSKKIPIGVWCFKDGGCRYFDAAGSMWGEAEKSSGFLLLSVDDLRNGGNTAKSAAVDAAFFMPLLKINEYLPAVNLKIKNAEIPENSLGEFKVFTDKNYFLFFDAGSTNSRQAGSTNSRQAGSTNSRQAGSDIAGQLESLKMLLEERGKDTGFNPQYIDLRIGGRIYVK</sequence>
<evidence type="ECO:0000313" key="4">
    <source>
        <dbReference type="Proteomes" id="UP000177419"/>
    </source>
</evidence>
<protein>
    <recommendedName>
        <fullName evidence="5">POTRA domain-containing protein</fullName>
    </recommendedName>
</protein>
<feature type="region of interest" description="Disordered" evidence="1">
    <location>
        <begin position="238"/>
        <end position="258"/>
    </location>
</feature>
<evidence type="ECO:0008006" key="5">
    <source>
        <dbReference type="Google" id="ProtNLM"/>
    </source>
</evidence>
<evidence type="ECO:0000256" key="2">
    <source>
        <dbReference type="SAM" id="Phobius"/>
    </source>
</evidence>
<name>A0A1F8EVV1_9BACT</name>
<comment type="caution">
    <text evidence="3">The sequence shown here is derived from an EMBL/GenBank/DDBJ whole genome shotgun (WGS) entry which is preliminary data.</text>
</comment>
<feature type="compositionally biased region" description="Polar residues" evidence="1">
    <location>
        <begin position="238"/>
        <end position="257"/>
    </location>
</feature>
<dbReference type="STRING" id="1802669.A2746_01415"/>
<accession>A0A1F8EVV1</accession>
<keyword evidence="2" id="KW-0472">Membrane</keyword>
<gene>
    <name evidence="3" type="ORF">A2746_01415</name>
</gene>
<organism evidence="3 4">
    <name type="scientific">Candidatus Yanofskybacteria bacterium RIFCSPHIGHO2_01_FULL_44_22</name>
    <dbReference type="NCBI Taxonomy" id="1802669"/>
    <lineage>
        <taxon>Bacteria</taxon>
        <taxon>Candidatus Yanofskyibacteriota</taxon>
    </lineage>
</organism>
<evidence type="ECO:0000313" key="3">
    <source>
        <dbReference type="EMBL" id="OGN04995.1"/>
    </source>
</evidence>
<reference evidence="3 4" key="1">
    <citation type="journal article" date="2016" name="Nat. Commun.">
        <title>Thousands of microbial genomes shed light on interconnected biogeochemical processes in an aquifer system.</title>
        <authorList>
            <person name="Anantharaman K."/>
            <person name="Brown C.T."/>
            <person name="Hug L.A."/>
            <person name="Sharon I."/>
            <person name="Castelle C.J."/>
            <person name="Probst A.J."/>
            <person name="Thomas B.C."/>
            <person name="Singh A."/>
            <person name="Wilkins M.J."/>
            <person name="Karaoz U."/>
            <person name="Brodie E.L."/>
            <person name="Williams K.H."/>
            <person name="Hubbard S.S."/>
            <person name="Banfield J.F."/>
        </authorList>
    </citation>
    <scope>NUCLEOTIDE SEQUENCE [LARGE SCALE GENOMIC DNA]</scope>
</reference>
<dbReference type="Proteomes" id="UP000177419">
    <property type="component" value="Unassembled WGS sequence"/>
</dbReference>
<keyword evidence="2" id="KW-1133">Transmembrane helix</keyword>